<evidence type="ECO:0000313" key="2">
    <source>
        <dbReference type="EMBL" id="GIO69007.1"/>
    </source>
</evidence>
<keyword evidence="3" id="KW-1185">Reference proteome</keyword>
<comment type="caution">
    <text evidence="2">The sequence shown here is derived from an EMBL/GenBank/DDBJ whole genome shotgun (WGS) entry which is preliminary data.</text>
</comment>
<feature type="domain" description="N-acetyltransferase" evidence="1">
    <location>
        <begin position="22"/>
        <end position="182"/>
    </location>
</feature>
<protein>
    <submittedName>
        <fullName evidence="2">Alanine acetyltransferase</fullName>
    </submittedName>
</protein>
<dbReference type="InterPro" id="IPR051531">
    <property type="entry name" value="N-acetyltransferase"/>
</dbReference>
<dbReference type="InterPro" id="IPR000182">
    <property type="entry name" value="GNAT_dom"/>
</dbReference>
<organism evidence="2 3">
    <name type="scientific">Paenibacillus cookii</name>
    <dbReference type="NCBI Taxonomy" id="157839"/>
    <lineage>
        <taxon>Bacteria</taxon>
        <taxon>Bacillati</taxon>
        <taxon>Bacillota</taxon>
        <taxon>Bacilli</taxon>
        <taxon>Bacillales</taxon>
        <taxon>Paenibacillaceae</taxon>
        <taxon>Paenibacillus</taxon>
    </lineage>
</organism>
<dbReference type="PROSITE" id="PS51186">
    <property type="entry name" value="GNAT"/>
    <property type="match status" value="1"/>
</dbReference>
<dbReference type="PANTHER" id="PTHR43792">
    <property type="entry name" value="GNAT FAMILY, PUTATIVE (AFU_ORTHOLOGUE AFUA_3G00765)-RELATED-RELATED"/>
    <property type="match status" value="1"/>
</dbReference>
<evidence type="ECO:0000313" key="3">
    <source>
        <dbReference type="Proteomes" id="UP000680638"/>
    </source>
</evidence>
<dbReference type="Gene3D" id="3.40.630.30">
    <property type="match status" value="1"/>
</dbReference>
<dbReference type="SUPFAM" id="SSF55729">
    <property type="entry name" value="Acyl-CoA N-acyltransferases (Nat)"/>
    <property type="match status" value="1"/>
</dbReference>
<dbReference type="RefSeq" id="WP_212951626.1">
    <property type="nucleotide sequence ID" value="NZ_BORW01000024.1"/>
</dbReference>
<gene>
    <name evidence="2" type="ORF">J21TS3_38280</name>
</gene>
<proteinExistence type="predicted"/>
<reference evidence="2 3" key="1">
    <citation type="submission" date="2021-03" db="EMBL/GenBank/DDBJ databases">
        <title>Antimicrobial resistance genes in bacteria isolated from Japanese honey, and their potential for conferring macrolide and lincosamide resistance in the American foulbrood pathogen Paenibacillus larvae.</title>
        <authorList>
            <person name="Okamoto M."/>
            <person name="Kumagai M."/>
            <person name="Kanamori H."/>
            <person name="Takamatsu D."/>
        </authorList>
    </citation>
    <scope>NUCLEOTIDE SEQUENCE [LARGE SCALE GENOMIC DNA]</scope>
    <source>
        <strain evidence="2 3">J21TS3</strain>
    </source>
</reference>
<dbReference type="EMBL" id="BORW01000024">
    <property type="protein sequence ID" value="GIO69007.1"/>
    <property type="molecule type" value="Genomic_DNA"/>
</dbReference>
<evidence type="ECO:0000259" key="1">
    <source>
        <dbReference type="PROSITE" id="PS51186"/>
    </source>
</evidence>
<accession>A0ABQ4M0D9</accession>
<dbReference type="Proteomes" id="UP000680638">
    <property type="component" value="Unassembled WGS sequence"/>
</dbReference>
<dbReference type="PANTHER" id="PTHR43792:SF9">
    <property type="entry name" value="RIBOSOMAL-PROTEIN-ALANINE ACETYLTRANSFERASE"/>
    <property type="match status" value="1"/>
</dbReference>
<dbReference type="Pfam" id="PF13302">
    <property type="entry name" value="Acetyltransf_3"/>
    <property type="match status" value="1"/>
</dbReference>
<dbReference type="InterPro" id="IPR016181">
    <property type="entry name" value="Acyl_CoA_acyltransferase"/>
</dbReference>
<sequence>MHPQPHPQPQNPGNPVLETERLILRKLTANDAGDVFAYCSDEEISKYTTWYSHQTIEDSVQYVDRVLGLYEQNDIAPWGIEDKETGAVIGTVGFVYWHPKHAKAELAYALSRAHWNKGLMSEAAGRIIRFGFEAMQLVRIEARCHLSNIGSSRVMEKCGMEFEGVLRKNILVKGQFEDLKLYAVIHEANARAHEGGWK</sequence>
<name>A0ABQ4M0D9_9BACL</name>